<organism evidence="1 2">
    <name type="scientific">Fimbriiglobus ruber</name>
    <dbReference type="NCBI Taxonomy" id="1908690"/>
    <lineage>
        <taxon>Bacteria</taxon>
        <taxon>Pseudomonadati</taxon>
        <taxon>Planctomycetota</taxon>
        <taxon>Planctomycetia</taxon>
        <taxon>Gemmatales</taxon>
        <taxon>Gemmataceae</taxon>
        <taxon>Fimbriiglobus</taxon>
    </lineage>
</organism>
<evidence type="ECO:0008006" key="3">
    <source>
        <dbReference type="Google" id="ProtNLM"/>
    </source>
</evidence>
<dbReference type="EMBL" id="NIDE01000020">
    <property type="protein sequence ID" value="OWK34362.1"/>
    <property type="molecule type" value="Genomic_DNA"/>
</dbReference>
<dbReference type="InterPro" id="IPR010982">
    <property type="entry name" value="Lambda_DNA-bd_dom_sf"/>
</dbReference>
<dbReference type="SUPFAM" id="SSF47413">
    <property type="entry name" value="lambda repressor-like DNA-binding domains"/>
    <property type="match status" value="1"/>
</dbReference>
<reference evidence="2" key="1">
    <citation type="submission" date="2017-06" db="EMBL/GenBank/DDBJ databases">
        <title>Genome analysis of Fimbriiglobus ruber SP5, the first member of the order Planctomycetales with confirmed chitinolytic capability.</title>
        <authorList>
            <person name="Ravin N.V."/>
            <person name="Rakitin A.L."/>
            <person name="Ivanova A.A."/>
            <person name="Beletsky A.V."/>
            <person name="Kulichevskaya I.S."/>
            <person name="Mardanov A.V."/>
            <person name="Dedysh S.N."/>
        </authorList>
    </citation>
    <scope>NUCLEOTIDE SEQUENCE [LARGE SCALE GENOMIC DNA]</scope>
    <source>
        <strain evidence="2">SP5</strain>
    </source>
</reference>
<evidence type="ECO:0000313" key="1">
    <source>
        <dbReference type="EMBL" id="OWK34362.1"/>
    </source>
</evidence>
<dbReference type="Gene3D" id="1.10.260.40">
    <property type="entry name" value="lambda repressor-like DNA-binding domains"/>
    <property type="match status" value="1"/>
</dbReference>
<name>A0A225CYP3_9BACT</name>
<gene>
    <name evidence="1" type="ORF">FRUB_10333</name>
</gene>
<dbReference type="GO" id="GO:0003677">
    <property type="term" value="F:DNA binding"/>
    <property type="evidence" value="ECO:0007669"/>
    <property type="project" value="InterPro"/>
</dbReference>
<accession>A0A225CYP3</accession>
<protein>
    <recommendedName>
        <fullName evidence="3">HTH cro/C1-type domain-containing protein</fullName>
    </recommendedName>
</protein>
<evidence type="ECO:0000313" key="2">
    <source>
        <dbReference type="Proteomes" id="UP000214646"/>
    </source>
</evidence>
<dbReference type="Proteomes" id="UP000214646">
    <property type="component" value="Unassembled WGS sequence"/>
</dbReference>
<dbReference type="RefSeq" id="WP_088260667.1">
    <property type="nucleotide sequence ID" value="NZ_NIDE01000020.1"/>
</dbReference>
<comment type="caution">
    <text evidence="1">The sequence shown here is derived from an EMBL/GenBank/DDBJ whole genome shotgun (WGS) entry which is preliminary data.</text>
</comment>
<keyword evidence="2" id="KW-1185">Reference proteome</keyword>
<dbReference type="AlphaFoldDB" id="A0A225CYP3"/>
<sequence length="73" mass="8275">MSRQPKRNSEALSGAELKAIREQSFQLTQAEMAALLGIGYRTYLRFEGSERLDTDIPLCHAKHIRCLLKNLGK</sequence>
<proteinExistence type="predicted"/>